<gene>
    <name evidence="2" type="ORF">DHW61_14270</name>
</gene>
<feature type="domain" description="N-acetyltransferase" evidence="1">
    <location>
        <begin position="167"/>
        <end position="293"/>
    </location>
</feature>
<dbReference type="Proteomes" id="UP000262969">
    <property type="component" value="Unassembled WGS sequence"/>
</dbReference>
<dbReference type="Pfam" id="PF00583">
    <property type="entry name" value="Acetyltransf_1"/>
    <property type="match status" value="1"/>
</dbReference>
<sequence>MDKYTVTQVDKKEYSLYHAIYSDCNIFMRFDWNERMNVLKSNENGYFVFLNDKLVGGFSLLDNQISNPFMFPPFIDRLLFWKIVLDYASEICCKDELYLSNISKADVEILTEQFSATIKMTQRIMLRPTEQSDVGLKGNFYFTELLENDIPYIVHTVFTAHSTGYTSKFKTPDKEEIEKAINMRFQAFSQTKTLHLSTLVKNIDNHELVGVCIAGIYPDSPNNFSTIHQVSVLPEYRKRGIAESMMLRTINTAHTISPVITLGVMVGNPAEQLYNKLGFTSGPSYCNLIYTVQ</sequence>
<evidence type="ECO:0000259" key="1">
    <source>
        <dbReference type="PROSITE" id="PS51186"/>
    </source>
</evidence>
<dbReference type="InterPro" id="IPR000182">
    <property type="entry name" value="GNAT_dom"/>
</dbReference>
<dbReference type="SUPFAM" id="SSF55729">
    <property type="entry name" value="Acyl-CoA N-acyltransferases (Nat)"/>
    <property type="match status" value="1"/>
</dbReference>
<dbReference type="CDD" id="cd04301">
    <property type="entry name" value="NAT_SF"/>
    <property type="match status" value="1"/>
</dbReference>
<proteinExistence type="predicted"/>
<dbReference type="Gene3D" id="3.40.630.30">
    <property type="match status" value="1"/>
</dbReference>
<accession>A0A3D2X8W5</accession>
<comment type="caution">
    <text evidence="2">The sequence shown here is derived from an EMBL/GenBank/DDBJ whole genome shotgun (WGS) entry which is preliminary data.</text>
</comment>
<dbReference type="EMBL" id="DPVV01000475">
    <property type="protein sequence ID" value="HCL03551.1"/>
    <property type="molecule type" value="Genomic_DNA"/>
</dbReference>
<reference evidence="2 3" key="1">
    <citation type="journal article" date="2018" name="Nat. Biotechnol.">
        <title>A standardized bacterial taxonomy based on genome phylogeny substantially revises the tree of life.</title>
        <authorList>
            <person name="Parks D.H."/>
            <person name="Chuvochina M."/>
            <person name="Waite D.W."/>
            <person name="Rinke C."/>
            <person name="Skarshewski A."/>
            <person name="Chaumeil P.A."/>
            <person name="Hugenholtz P."/>
        </authorList>
    </citation>
    <scope>NUCLEOTIDE SEQUENCE [LARGE SCALE GENOMIC DNA]</scope>
    <source>
        <strain evidence="2">UBA11728</strain>
    </source>
</reference>
<dbReference type="InterPro" id="IPR016181">
    <property type="entry name" value="Acyl_CoA_acyltransferase"/>
</dbReference>
<evidence type="ECO:0000313" key="3">
    <source>
        <dbReference type="Proteomes" id="UP000262969"/>
    </source>
</evidence>
<dbReference type="GO" id="GO:0016747">
    <property type="term" value="F:acyltransferase activity, transferring groups other than amino-acyl groups"/>
    <property type="evidence" value="ECO:0007669"/>
    <property type="project" value="InterPro"/>
</dbReference>
<dbReference type="PROSITE" id="PS51186">
    <property type="entry name" value="GNAT"/>
    <property type="match status" value="1"/>
</dbReference>
<evidence type="ECO:0000313" key="2">
    <source>
        <dbReference type="EMBL" id="HCL03551.1"/>
    </source>
</evidence>
<dbReference type="AlphaFoldDB" id="A0A3D2X8W5"/>
<protein>
    <recommendedName>
        <fullName evidence="1">N-acetyltransferase domain-containing protein</fullName>
    </recommendedName>
</protein>
<organism evidence="2 3">
    <name type="scientific">Lachnoclostridium phytofermentans</name>
    <dbReference type="NCBI Taxonomy" id="66219"/>
    <lineage>
        <taxon>Bacteria</taxon>
        <taxon>Bacillati</taxon>
        <taxon>Bacillota</taxon>
        <taxon>Clostridia</taxon>
        <taxon>Lachnospirales</taxon>
        <taxon>Lachnospiraceae</taxon>
    </lineage>
</organism>
<name>A0A3D2X8W5_9FIRM</name>